<comment type="subcellular location">
    <subcellularLocation>
        <location evidence="1">Cell membrane</location>
    </subcellularLocation>
</comment>
<evidence type="ECO:0000256" key="14">
    <source>
        <dbReference type="ARBA" id="ARBA00049902"/>
    </source>
</evidence>
<dbReference type="InterPro" id="IPR023346">
    <property type="entry name" value="Lysozyme-like_dom_sf"/>
</dbReference>
<dbReference type="Pfam" id="PF00912">
    <property type="entry name" value="Transgly"/>
    <property type="match status" value="1"/>
</dbReference>
<evidence type="ECO:0000259" key="16">
    <source>
        <dbReference type="Pfam" id="PF00905"/>
    </source>
</evidence>
<dbReference type="Proteomes" id="UP001310386">
    <property type="component" value="Unassembled WGS sequence"/>
</dbReference>
<evidence type="ECO:0000256" key="6">
    <source>
        <dbReference type="ARBA" id="ARBA00022679"/>
    </source>
</evidence>
<evidence type="ECO:0000256" key="7">
    <source>
        <dbReference type="ARBA" id="ARBA00022801"/>
    </source>
</evidence>
<keyword evidence="9" id="KW-0573">Peptidoglycan synthesis</keyword>
<keyword evidence="8" id="KW-0133">Cell shape</keyword>
<comment type="catalytic activity">
    <reaction evidence="14">
        <text>[GlcNAc-(1-&gt;4)-Mur2Ac(oyl-L-Ala-gamma-D-Glu-L-Lys-D-Ala-D-Ala)](n)-di-trans,octa-cis-undecaprenyl diphosphate + beta-D-GlcNAc-(1-&gt;4)-Mur2Ac(oyl-L-Ala-gamma-D-Glu-L-Lys-D-Ala-D-Ala)-di-trans,octa-cis-undecaprenyl diphosphate = [GlcNAc-(1-&gt;4)-Mur2Ac(oyl-L-Ala-gamma-D-Glu-L-Lys-D-Ala-D-Ala)](n+1)-di-trans,octa-cis-undecaprenyl diphosphate + di-trans,octa-cis-undecaprenyl diphosphate + H(+)</text>
        <dbReference type="Rhea" id="RHEA:23708"/>
        <dbReference type="Rhea" id="RHEA-COMP:9602"/>
        <dbReference type="Rhea" id="RHEA-COMP:9603"/>
        <dbReference type="ChEBI" id="CHEBI:15378"/>
        <dbReference type="ChEBI" id="CHEBI:58405"/>
        <dbReference type="ChEBI" id="CHEBI:60033"/>
        <dbReference type="ChEBI" id="CHEBI:78435"/>
        <dbReference type="EC" id="2.4.99.28"/>
    </reaction>
</comment>
<keyword evidence="19" id="KW-1185">Reference proteome</keyword>
<sequence length="678" mass="75704">MSKPGRWWKTVQKIAYLSFIGSAVVGISFVVFLFYLRSQALPAASILQTSEIVDSRGDLIDSMYAGQNRQVVAYDQISPYLTKATLAIEDHRFYDHVGFDFMGMARAAIVDFAHMSKLQGASTITQQLARNLYLSHERTWMRKLKEAVYTIQLEMQYSKQEILERYLNQIYYGHSAYGVQAAAEMYFHKNAKDLTLAESAMLAGIPKGPKYYSPYMNMTNAKARQKTVLQAMVNFDYITQQQADEAYQQPLDIKPQSGDKPSEAPYFRDYVIQQAAGKLNMTEDQLSESGVRIFTTLDLHAQKIAESVINKYVGSQGELQSALVAIDPRTGYIKAMVGGKNYSENQFNRVFATTRQPGSSFKPILYLAALEQKDLTPATMFKSEPTAFTYDNGRKTYMPSNFGNQYPNKDIDLREAISRSDNIYAVHTIMQIGADKVIDMARKLGITSSMKPLPSLALGTFPVSPFEMASSFGVIANQGVRVEPTAILKIEDSGGNLLYEAHPQEERVVDAADTYVLTNLMESVFDPGGTGFRVANLLKRPVAGKTGTTNTDAWMVGYTPELVSAVWVGYDRNRNISAVESHLASPIFAEFTEQALETVPPKIFPIPDGIVSVYIDPETGMLATTDCPSSKLEAFVKGTEPVEYCTVHGKSPMKGKPDSKDGKQENSWWTDLKRWWNE</sequence>
<keyword evidence="15" id="KW-0812">Transmembrane</keyword>
<keyword evidence="4" id="KW-0645">Protease</keyword>
<keyword evidence="15" id="KW-1133">Transmembrane helix</keyword>
<dbReference type="InterPro" id="IPR036950">
    <property type="entry name" value="PBP_transglycosylase"/>
</dbReference>
<keyword evidence="7" id="KW-0378">Hydrolase</keyword>
<evidence type="ECO:0000256" key="10">
    <source>
        <dbReference type="ARBA" id="ARBA00023136"/>
    </source>
</evidence>
<proteinExistence type="predicted"/>
<evidence type="ECO:0000256" key="1">
    <source>
        <dbReference type="ARBA" id="ARBA00004236"/>
    </source>
</evidence>
<keyword evidence="6" id="KW-0808">Transferase</keyword>
<evidence type="ECO:0000256" key="2">
    <source>
        <dbReference type="ARBA" id="ARBA00022475"/>
    </source>
</evidence>
<keyword evidence="3" id="KW-0121">Carboxypeptidase</keyword>
<evidence type="ECO:0000256" key="11">
    <source>
        <dbReference type="ARBA" id="ARBA00023268"/>
    </source>
</evidence>
<evidence type="ECO:0000256" key="15">
    <source>
        <dbReference type="SAM" id="Phobius"/>
    </source>
</evidence>
<dbReference type="EMBL" id="JAYJLD010000011">
    <property type="protein sequence ID" value="MEB3101866.1"/>
    <property type="molecule type" value="Genomic_DNA"/>
</dbReference>
<organism evidence="18 19">
    <name type="scientific">Ferviditalea candida</name>
    <dbReference type="NCBI Taxonomy" id="3108399"/>
    <lineage>
        <taxon>Bacteria</taxon>
        <taxon>Bacillati</taxon>
        <taxon>Bacillota</taxon>
        <taxon>Bacilli</taxon>
        <taxon>Bacillales</taxon>
        <taxon>Paenibacillaceae</taxon>
        <taxon>Ferviditalea</taxon>
    </lineage>
</organism>
<name>A0ABU5ZJL9_9BACL</name>
<dbReference type="InterPro" id="IPR012338">
    <property type="entry name" value="Beta-lactam/transpept-like"/>
</dbReference>
<dbReference type="NCBIfam" id="TIGR02074">
    <property type="entry name" value="PBP_1a_fam"/>
    <property type="match status" value="1"/>
</dbReference>
<evidence type="ECO:0000256" key="4">
    <source>
        <dbReference type="ARBA" id="ARBA00022670"/>
    </source>
</evidence>
<dbReference type="PANTHER" id="PTHR32282:SF11">
    <property type="entry name" value="PENICILLIN-BINDING PROTEIN 1B"/>
    <property type="match status" value="1"/>
</dbReference>
<feature type="domain" description="Glycosyl transferase family 51" evidence="17">
    <location>
        <begin position="58"/>
        <end position="232"/>
    </location>
</feature>
<gene>
    <name evidence="18" type="ORF">VF724_09335</name>
</gene>
<evidence type="ECO:0000313" key="19">
    <source>
        <dbReference type="Proteomes" id="UP001310386"/>
    </source>
</evidence>
<evidence type="ECO:0000256" key="5">
    <source>
        <dbReference type="ARBA" id="ARBA00022676"/>
    </source>
</evidence>
<evidence type="ECO:0000256" key="12">
    <source>
        <dbReference type="ARBA" id="ARBA00023316"/>
    </source>
</evidence>
<feature type="domain" description="Penicillin-binding protein transpeptidase" evidence="16">
    <location>
        <begin position="323"/>
        <end position="591"/>
    </location>
</feature>
<keyword evidence="11" id="KW-0511">Multifunctional enzyme</keyword>
<keyword evidence="5" id="KW-0328">Glycosyltransferase</keyword>
<evidence type="ECO:0000313" key="18">
    <source>
        <dbReference type="EMBL" id="MEB3101866.1"/>
    </source>
</evidence>
<reference evidence="18" key="1">
    <citation type="submission" date="2023-12" db="EMBL/GenBank/DDBJ databases">
        <title>Fervidustalea candida gen. nov., sp. nov., a novel member of the family Paenibacillaceae isolated from a geothermal area.</title>
        <authorList>
            <person name="Li W.-J."/>
            <person name="Jiao J.-Y."/>
            <person name="Chen Y."/>
        </authorList>
    </citation>
    <scope>NUCLEOTIDE SEQUENCE</scope>
    <source>
        <strain evidence="18">SYSU GA230002</strain>
    </source>
</reference>
<keyword evidence="2" id="KW-1003">Cell membrane</keyword>
<dbReference type="Pfam" id="PF00905">
    <property type="entry name" value="Transpeptidase"/>
    <property type="match status" value="1"/>
</dbReference>
<evidence type="ECO:0000256" key="13">
    <source>
        <dbReference type="ARBA" id="ARBA00034000"/>
    </source>
</evidence>
<protein>
    <submittedName>
        <fullName evidence="18">PBP1A family penicillin-binding protein</fullName>
    </submittedName>
</protein>
<evidence type="ECO:0000256" key="3">
    <source>
        <dbReference type="ARBA" id="ARBA00022645"/>
    </source>
</evidence>
<dbReference type="SUPFAM" id="SSF53955">
    <property type="entry name" value="Lysozyme-like"/>
    <property type="match status" value="1"/>
</dbReference>
<comment type="catalytic activity">
    <reaction evidence="13">
        <text>Preferential cleavage: (Ac)2-L-Lys-D-Ala-|-D-Ala. Also transpeptidation of peptidyl-alanyl moieties that are N-acyl substituents of D-alanine.</text>
        <dbReference type="EC" id="3.4.16.4"/>
    </reaction>
</comment>
<dbReference type="RefSeq" id="WP_371753987.1">
    <property type="nucleotide sequence ID" value="NZ_JAYJLD010000011.1"/>
</dbReference>
<comment type="caution">
    <text evidence="18">The sequence shown here is derived from an EMBL/GenBank/DDBJ whole genome shotgun (WGS) entry which is preliminary data.</text>
</comment>
<evidence type="ECO:0000256" key="8">
    <source>
        <dbReference type="ARBA" id="ARBA00022960"/>
    </source>
</evidence>
<accession>A0ABU5ZJL9</accession>
<dbReference type="InterPro" id="IPR001264">
    <property type="entry name" value="Glyco_trans_51"/>
</dbReference>
<keyword evidence="12" id="KW-0961">Cell wall biogenesis/degradation</keyword>
<dbReference type="Gene3D" id="3.40.710.10">
    <property type="entry name" value="DD-peptidase/beta-lactamase superfamily"/>
    <property type="match status" value="1"/>
</dbReference>
<evidence type="ECO:0000259" key="17">
    <source>
        <dbReference type="Pfam" id="PF00912"/>
    </source>
</evidence>
<dbReference type="SUPFAM" id="SSF56601">
    <property type="entry name" value="beta-lactamase/transpeptidase-like"/>
    <property type="match status" value="1"/>
</dbReference>
<dbReference type="Gene3D" id="1.10.3810.10">
    <property type="entry name" value="Biosynthetic peptidoglycan transglycosylase-like"/>
    <property type="match status" value="1"/>
</dbReference>
<dbReference type="PANTHER" id="PTHR32282">
    <property type="entry name" value="BINDING PROTEIN TRANSPEPTIDASE, PUTATIVE-RELATED"/>
    <property type="match status" value="1"/>
</dbReference>
<dbReference type="InterPro" id="IPR050396">
    <property type="entry name" value="Glycosyltr_51/Transpeptidase"/>
</dbReference>
<keyword evidence="10 15" id="KW-0472">Membrane</keyword>
<evidence type="ECO:0000256" key="9">
    <source>
        <dbReference type="ARBA" id="ARBA00022984"/>
    </source>
</evidence>
<dbReference type="InterPro" id="IPR001460">
    <property type="entry name" value="PCN-bd_Tpept"/>
</dbReference>
<feature type="transmembrane region" description="Helical" evidence="15">
    <location>
        <begin position="14"/>
        <end position="36"/>
    </location>
</feature>